<gene>
    <name evidence="1" type="ORF">L195_g062763</name>
</gene>
<evidence type="ECO:0000313" key="1">
    <source>
        <dbReference type="EMBL" id="PNX65770.1"/>
    </source>
</evidence>
<evidence type="ECO:0000313" key="2">
    <source>
        <dbReference type="Proteomes" id="UP000236291"/>
    </source>
</evidence>
<feature type="non-terminal residue" evidence="1">
    <location>
        <position position="1"/>
    </location>
</feature>
<dbReference type="EMBL" id="ASHM01184529">
    <property type="protein sequence ID" value="PNX65770.1"/>
    <property type="molecule type" value="Genomic_DNA"/>
</dbReference>
<feature type="non-terminal residue" evidence="1">
    <location>
        <position position="91"/>
    </location>
</feature>
<reference evidence="1 2" key="1">
    <citation type="journal article" date="2014" name="Am. J. Bot.">
        <title>Genome assembly and annotation for red clover (Trifolium pratense; Fabaceae).</title>
        <authorList>
            <person name="Istvanek J."/>
            <person name="Jaros M."/>
            <person name="Krenek A."/>
            <person name="Repkova J."/>
        </authorList>
    </citation>
    <scope>NUCLEOTIDE SEQUENCE [LARGE SCALE GENOMIC DNA]</scope>
    <source>
        <strain evidence="2">cv. Tatra</strain>
        <tissue evidence="1">Young leaves</tissue>
    </source>
</reference>
<sequence>TDNSELVPVSASLESERVDYSAADNLAGGVEADDSELVPMLTSLESEQVTDNLTGSIDATIGELVPVSRSVESEQVDYSAADDLAGGVDAD</sequence>
<reference evidence="1 2" key="2">
    <citation type="journal article" date="2017" name="Front. Plant Sci.">
        <title>Gene Classification and Mining of Molecular Markers Useful in Red Clover (Trifolium pratense) Breeding.</title>
        <authorList>
            <person name="Istvanek J."/>
            <person name="Dluhosova J."/>
            <person name="Dluhos P."/>
            <person name="Patkova L."/>
            <person name="Nedelnik J."/>
            <person name="Repkova J."/>
        </authorList>
    </citation>
    <scope>NUCLEOTIDE SEQUENCE [LARGE SCALE GENOMIC DNA]</scope>
    <source>
        <strain evidence="2">cv. Tatra</strain>
        <tissue evidence="1">Young leaves</tissue>
    </source>
</reference>
<dbReference type="Proteomes" id="UP000236291">
    <property type="component" value="Unassembled WGS sequence"/>
</dbReference>
<comment type="caution">
    <text evidence="1">The sequence shown here is derived from an EMBL/GenBank/DDBJ whole genome shotgun (WGS) entry which is preliminary data.</text>
</comment>
<accession>A0A2K3KHK5</accession>
<dbReference type="ExpressionAtlas" id="A0A2K3KHK5">
    <property type="expression patterns" value="baseline"/>
</dbReference>
<name>A0A2K3KHK5_TRIPR</name>
<organism evidence="1 2">
    <name type="scientific">Trifolium pratense</name>
    <name type="common">Red clover</name>
    <dbReference type="NCBI Taxonomy" id="57577"/>
    <lineage>
        <taxon>Eukaryota</taxon>
        <taxon>Viridiplantae</taxon>
        <taxon>Streptophyta</taxon>
        <taxon>Embryophyta</taxon>
        <taxon>Tracheophyta</taxon>
        <taxon>Spermatophyta</taxon>
        <taxon>Magnoliopsida</taxon>
        <taxon>eudicotyledons</taxon>
        <taxon>Gunneridae</taxon>
        <taxon>Pentapetalae</taxon>
        <taxon>rosids</taxon>
        <taxon>fabids</taxon>
        <taxon>Fabales</taxon>
        <taxon>Fabaceae</taxon>
        <taxon>Papilionoideae</taxon>
        <taxon>50 kb inversion clade</taxon>
        <taxon>NPAAA clade</taxon>
        <taxon>Hologalegina</taxon>
        <taxon>IRL clade</taxon>
        <taxon>Trifolieae</taxon>
        <taxon>Trifolium</taxon>
    </lineage>
</organism>
<dbReference type="AlphaFoldDB" id="A0A2K3KHK5"/>
<proteinExistence type="predicted"/>
<protein>
    <submittedName>
        <fullName evidence="1">SpoIIE-like phosphatase domain protein</fullName>
    </submittedName>
</protein>